<keyword evidence="2" id="KW-1185">Reference proteome</keyword>
<accession>A0A075CXW1</accession>
<gene>
    <name evidence="1" type="primary">U62</name>
</gene>
<dbReference type="Proteomes" id="UP000152474">
    <property type="component" value="Segment"/>
</dbReference>
<dbReference type="RefSeq" id="YP_009051989.1">
    <property type="nucleotide sequence ID" value="NC_024696.1"/>
</dbReference>
<proteinExistence type="predicted"/>
<dbReference type="GeneID" id="20098561"/>
<evidence type="ECO:0000313" key="2">
    <source>
        <dbReference type="Proteomes" id="UP000152474"/>
    </source>
</evidence>
<dbReference type="EMBL" id="KF921519">
    <property type="protein sequence ID" value="AHC02856.1"/>
    <property type="molecule type" value="Genomic_DNA"/>
</dbReference>
<organism evidence="1 2">
    <name type="scientific">Elephant endotheliotropic herpesvirus 5</name>
    <dbReference type="NCBI Taxonomy" id="768738"/>
    <lineage>
        <taxon>Viruses</taxon>
        <taxon>Duplodnaviria</taxon>
        <taxon>Heunggongvirae</taxon>
        <taxon>Peploviricota</taxon>
        <taxon>Herviviricetes</taxon>
        <taxon>Herpesvirales</taxon>
        <taxon>Orthoherpesviridae</taxon>
        <taxon>Betaherpesvirinae</taxon>
        <taxon>Proboscivirus</taxon>
    </lineage>
</organism>
<sequence length="88" mass="9814">MNNLIQDLKSYNVHIKNYDEYIKFLDASTIGFGFVTTSISKTKQTEEICALFDCLGLECLLDLKRAAGDISDGRMYAQHDVTAQSANS</sequence>
<evidence type="ECO:0000313" key="1">
    <source>
        <dbReference type="EMBL" id="AHC02856.1"/>
    </source>
</evidence>
<dbReference type="OrthoDB" id="27911at10239"/>
<protein>
    <submittedName>
        <fullName evidence="1">Protein UL91</fullName>
    </submittedName>
</protein>
<dbReference type="KEGG" id="vg:20098561"/>
<reference evidence="1 2" key="1">
    <citation type="submission" date="2013-11" db="EMBL/GenBank/DDBJ databases">
        <title>Genome sequence of elephant endotheliotropic herpesvirus 5.</title>
        <authorList>
            <person name="Wilkie G.S."/>
            <person name="Davison A.J."/>
            <person name="Denk D."/>
            <person name="Kerr K."/>
            <person name="Redrobe S."/>
            <person name="Steinbach F."/>
            <person name="Dastjerdi A."/>
        </authorList>
    </citation>
    <scope>NUCLEOTIDE SEQUENCE [LARGE SCALE GENOMIC DNA]</scope>
    <source>
        <strain evidence="1 2">Vijay</strain>
    </source>
</reference>
<name>A0A075CXW1_9BETA</name>